<evidence type="ECO:0000256" key="2">
    <source>
        <dbReference type="ARBA" id="ARBA00010532"/>
    </source>
</evidence>
<keyword evidence="7 14" id="KW-1133">Transmembrane helix</keyword>
<reference evidence="15" key="1">
    <citation type="submission" date="2021-12" db="EMBL/GenBank/DDBJ databases">
        <authorList>
            <person name="King R."/>
        </authorList>
    </citation>
    <scope>NUCLEOTIDE SEQUENCE</scope>
</reference>
<keyword evidence="6" id="KW-0552">Olfaction</keyword>
<keyword evidence="8 14" id="KW-0472">Membrane</keyword>
<evidence type="ECO:0000256" key="10">
    <source>
        <dbReference type="ARBA" id="ARBA00023170"/>
    </source>
</evidence>
<organism evidence="15 16">
    <name type="scientific">Bemisia tabaci</name>
    <name type="common">Sweetpotato whitefly</name>
    <name type="synonym">Aleurodes tabaci</name>
    <dbReference type="NCBI Taxonomy" id="7038"/>
    <lineage>
        <taxon>Eukaryota</taxon>
        <taxon>Metazoa</taxon>
        <taxon>Ecdysozoa</taxon>
        <taxon>Arthropoda</taxon>
        <taxon>Hexapoda</taxon>
        <taxon>Insecta</taxon>
        <taxon>Pterygota</taxon>
        <taxon>Neoptera</taxon>
        <taxon>Paraneoptera</taxon>
        <taxon>Hemiptera</taxon>
        <taxon>Sternorrhyncha</taxon>
        <taxon>Aleyrodoidea</taxon>
        <taxon>Aleyrodidae</taxon>
        <taxon>Aleyrodinae</taxon>
        <taxon>Bemisia</taxon>
    </lineage>
</organism>
<dbReference type="GO" id="GO:0007608">
    <property type="term" value="P:sensory perception of smell"/>
    <property type="evidence" value="ECO:0007669"/>
    <property type="project" value="UniProtKB-KW"/>
</dbReference>
<evidence type="ECO:0000256" key="1">
    <source>
        <dbReference type="ARBA" id="ARBA00004236"/>
    </source>
</evidence>
<evidence type="ECO:0000313" key="16">
    <source>
        <dbReference type="Proteomes" id="UP001152759"/>
    </source>
</evidence>
<dbReference type="Pfam" id="PF01130">
    <property type="entry name" value="CD36"/>
    <property type="match status" value="1"/>
</dbReference>
<dbReference type="GO" id="GO:0005886">
    <property type="term" value="C:plasma membrane"/>
    <property type="evidence" value="ECO:0007669"/>
    <property type="project" value="UniProtKB-SubCell"/>
</dbReference>
<evidence type="ECO:0000256" key="12">
    <source>
        <dbReference type="ARBA" id="ARBA00040645"/>
    </source>
</evidence>
<dbReference type="GO" id="GO:0005044">
    <property type="term" value="F:scavenger receptor activity"/>
    <property type="evidence" value="ECO:0007669"/>
    <property type="project" value="TreeGrafter"/>
</dbReference>
<evidence type="ECO:0000256" key="4">
    <source>
        <dbReference type="ARBA" id="ARBA00022606"/>
    </source>
</evidence>
<dbReference type="PANTHER" id="PTHR11923">
    <property type="entry name" value="SCAVENGER RECEPTOR CLASS B TYPE-1 SR-B1"/>
    <property type="match status" value="1"/>
</dbReference>
<proteinExistence type="inferred from homology"/>
<evidence type="ECO:0000256" key="6">
    <source>
        <dbReference type="ARBA" id="ARBA00022725"/>
    </source>
</evidence>
<dbReference type="GO" id="GO:0005737">
    <property type="term" value="C:cytoplasm"/>
    <property type="evidence" value="ECO:0007669"/>
    <property type="project" value="TreeGrafter"/>
</dbReference>
<evidence type="ECO:0000313" key="15">
    <source>
        <dbReference type="EMBL" id="CAH0388524.1"/>
    </source>
</evidence>
<evidence type="ECO:0000256" key="13">
    <source>
        <dbReference type="SAM" id="MobiDB-lite"/>
    </source>
</evidence>
<feature type="transmembrane region" description="Helical" evidence="14">
    <location>
        <begin position="12"/>
        <end position="32"/>
    </location>
</feature>
<keyword evidence="4" id="KW-0716">Sensory transduction</keyword>
<accession>A0A9P0ABY1</accession>
<evidence type="ECO:0000256" key="14">
    <source>
        <dbReference type="SAM" id="Phobius"/>
    </source>
</evidence>
<name>A0A9P0ABY1_BEMTA</name>
<keyword evidence="5 14" id="KW-0812">Transmembrane</keyword>
<evidence type="ECO:0000256" key="11">
    <source>
        <dbReference type="ARBA" id="ARBA00023180"/>
    </source>
</evidence>
<comment type="similarity">
    <text evidence="2">Belongs to the CD36 family.</text>
</comment>
<protein>
    <recommendedName>
        <fullName evidence="12">Sensory neuron membrane protein 2</fullName>
    </recommendedName>
</protein>
<feature type="region of interest" description="Disordered" evidence="13">
    <location>
        <begin position="508"/>
        <end position="532"/>
    </location>
</feature>
<evidence type="ECO:0000256" key="8">
    <source>
        <dbReference type="ARBA" id="ARBA00023136"/>
    </source>
</evidence>
<dbReference type="EMBL" id="OU963865">
    <property type="protein sequence ID" value="CAH0388524.1"/>
    <property type="molecule type" value="Genomic_DNA"/>
</dbReference>
<evidence type="ECO:0000256" key="9">
    <source>
        <dbReference type="ARBA" id="ARBA00023157"/>
    </source>
</evidence>
<keyword evidence="3" id="KW-1003">Cell membrane</keyword>
<dbReference type="Proteomes" id="UP001152759">
    <property type="component" value="Chromosome 4"/>
</dbReference>
<keyword evidence="9" id="KW-1015">Disulfide bond</keyword>
<evidence type="ECO:0000256" key="5">
    <source>
        <dbReference type="ARBA" id="ARBA00022692"/>
    </source>
</evidence>
<evidence type="ECO:0000256" key="7">
    <source>
        <dbReference type="ARBA" id="ARBA00022989"/>
    </source>
</evidence>
<keyword evidence="11" id="KW-0325">Glycoprotein</keyword>
<comment type="subcellular location">
    <subcellularLocation>
        <location evidence="1">Cell membrane</location>
    </subcellularLocation>
</comment>
<evidence type="ECO:0000256" key="3">
    <source>
        <dbReference type="ARBA" id="ARBA00022475"/>
    </source>
</evidence>
<dbReference type="PANTHER" id="PTHR11923:SF109">
    <property type="entry name" value="SENSORY NEURON MEMBRANE PROTEIN 2"/>
    <property type="match status" value="1"/>
</dbReference>
<dbReference type="InterPro" id="IPR002159">
    <property type="entry name" value="CD36_fam"/>
</dbReference>
<gene>
    <name evidence="15" type="ORF">BEMITA_LOCUS7434</name>
</gene>
<sequence>MTMINRKNVIKISMTLGIIGVITAVFVHFYGLPALTKFIVLKATLLTEGTTRWEKWVTIPFPLHFKVYIFNVTNPGEVEQGAKPVLAEMGPYVYDQYLKKHNVTVEGDTISYNMERILKFNQAESGPERTEDDIITTINLALLGTALHLESKMPMALSILSDAAPKMFPENEVLFRTSTVKQFLFEGVPINCSLSNGPAVMICNGLKAIRPATIRQAENSSDMLFSFLHHKNATLSRRYNVSSGLENFKNIGQILSYDDKDSNSVWLSENCNKIHGTDTNIFHSLVSRDEHLFVYDPDMCRTMFIEFERDTEVKSLPAYKFVLPVENVADFKTVAENKCYCSQGKDPKKPRCFKKGVFNPAPCTNQPTVISFPHFYGGDCEYISFVEGLSPQKELHETFVNIEPVTGIPLNGAKRIQFNMPFGPITKISALGNTTRGIFPVLWIDDGADPNDIVLTPLHALQFALNWFRLVNWALLVVSVVCVLLVPAALAVEERAWSGQLRPFVQPLAAPPSRRPDTGEAQPRAPPLKFAVNRGRRDPSIDAIFGELVTVDPVAWRTVR</sequence>
<keyword evidence="10" id="KW-0675">Receptor</keyword>
<dbReference type="AlphaFoldDB" id="A0A9P0ABY1"/>
<dbReference type="PRINTS" id="PR01609">
    <property type="entry name" value="CD36FAMILY"/>
</dbReference>
<keyword evidence="16" id="KW-1185">Reference proteome</keyword>
<dbReference type="KEGG" id="btab:109038948"/>
<feature type="transmembrane region" description="Helical" evidence="14">
    <location>
        <begin position="470"/>
        <end position="492"/>
    </location>
</feature>